<dbReference type="EMBL" id="MT144675">
    <property type="protein sequence ID" value="QJH97144.1"/>
    <property type="molecule type" value="Genomic_DNA"/>
</dbReference>
<keyword evidence="2" id="KW-1133">Transmembrane helix</keyword>
<organism evidence="4">
    <name type="scientific">viral metagenome</name>
    <dbReference type="NCBI Taxonomy" id="1070528"/>
    <lineage>
        <taxon>unclassified sequences</taxon>
        <taxon>metagenomes</taxon>
        <taxon>organismal metagenomes</taxon>
    </lineage>
</organism>
<dbReference type="AlphaFoldDB" id="A0A6M3JNJ9"/>
<protein>
    <recommendedName>
        <fullName evidence="6">DNA repair protein</fullName>
    </recommendedName>
</protein>
<dbReference type="EMBL" id="MT141900">
    <property type="protein sequence ID" value="QJA71799.1"/>
    <property type="molecule type" value="Genomic_DNA"/>
</dbReference>
<evidence type="ECO:0008006" key="6">
    <source>
        <dbReference type="Google" id="ProtNLM"/>
    </source>
</evidence>
<reference evidence="4" key="1">
    <citation type="submission" date="2020-03" db="EMBL/GenBank/DDBJ databases">
        <title>The deep terrestrial virosphere.</title>
        <authorList>
            <person name="Holmfeldt K."/>
            <person name="Nilsson E."/>
            <person name="Simone D."/>
            <person name="Lopez-Fernandez M."/>
            <person name="Wu X."/>
            <person name="de Brujin I."/>
            <person name="Lundin D."/>
            <person name="Andersson A."/>
            <person name="Bertilsson S."/>
            <person name="Dopson M."/>
        </authorList>
    </citation>
    <scope>NUCLEOTIDE SEQUENCE</scope>
    <source>
        <strain evidence="4">MM415A03039</strain>
        <strain evidence="3">MM415B00468</strain>
        <strain evidence="5">TM448B00936</strain>
    </source>
</reference>
<keyword evidence="2" id="KW-0472">Membrane</keyword>
<proteinExistence type="predicted"/>
<evidence type="ECO:0000256" key="2">
    <source>
        <dbReference type="SAM" id="Phobius"/>
    </source>
</evidence>
<evidence type="ECO:0000256" key="1">
    <source>
        <dbReference type="SAM" id="Coils"/>
    </source>
</evidence>
<sequence length="172" mass="18967">MSNIIAIQIIAALAVIALLGLAVWAYRAAQKAQVKGYDQGYDDAKRGHESRIAAKQEEVEQLQRKLGKQHIAHMLQVESIMQDADTRVAIYSRRANPFNHEDRITLQAAANQLDVAANTYSGLQAGDQVRFARQMQQRLLNLAERLDVALKAMDQQAMQHTATGTADSKAAA</sequence>
<feature type="transmembrane region" description="Helical" evidence="2">
    <location>
        <begin position="6"/>
        <end position="26"/>
    </location>
</feature>
<feature type="coiled-coil region" evidence="1">
    <location>
        <begin position="45"/>
        <end position="72"/>
    </location>
</feature>
<evidence type="ECO:0000313" key="3">
    <source>
        <dbReference type="EMBL" id="QJA64723.1"/>
    </source>
</evidence>
<evidence type="ECO:0000313" key="5">
    <source>
        <dbReference type="EMBL" id="QJH97144.1"/>
    </source>
</evidence>
<keyword evidence="2" id="KW-0812">Transmembrane</keyword>
<accession>A0A6M3JNJ9</accession>
<gene>
    <name evidence="4" type="ORF">MM415A03039_0008</name>
    <name evidence="3" type="ORF">MM415B00468_0010</name>
    <name evidence="5" type="ORF">TM448B00936_0004</name>
</gene>
<evidence type="ECO:0000313" key="4">
    <source>
        <dbReference type="EMBL" id="QJA71799.1"/>
    </source>
</evidence>
<keyword evidence="1" id="KW-0175">Coiled coil</keyword>
<name>A0A6M3JNJ9_9ZZZZ</name>
<dbReference type="EMBL" id="MT141525">
    <property type="protein sequence ID" value="QJA64723.1"/>
    <property type="molecule type" value="Genomic_DNA"/>
</dbReference>